<reference evidence="2" key="1">
    <citation type="submission" date="2022-10" db="EMBL/GenBank/DDBJ databases">
        <title>Hoeflea sp. J2-29, isolated from marine algae.</title>
        <authorList>
            <person name="Kristyanto S."/>
            <person name="Kim J.M."/>
            <person name="Jeon C.O."/>
        </authorList>
    </citation>
    <scope>NUCLEOTIDE SEQUENCE</scope>
    <source>
        <strain evidence="2">J2-29</strain>
    </source>
</reference>
<name>A0ABT3Y9V8_9HYPH</name>
<dbReference type="EMBL" id="JAOVZQ010000001">
    <property type="protein sequence ID" value="MCY0092664.1"/>
    <property type="molecule type" value="Genomic_DNA"/>
</dbReference>
<proteinExistence type="predicted"/>
<keyword evidence="3" id="KW-1185">Reference proteome</keyword>
<evidence type="ECO:0000313" key="3">
    <source>
        <dbReference type="Proteomes" id="UP001081283"/>
    </source>
</evidence>
<sequence>MTDWSDIADKISATITLLKQTSGLVKDVAPLVQNSEAKAKLSEVREQLLDASERVNDLRAVNNEIVDRNLQLEGEIREIKSFLSKKDSYVPYRLERGAFVYVAENSPDGPEKAPWYCQHCFEVEHRLSPMNYRKEAEGRSAVYACQSCKAETVDYGRSYYDGK</sequence>
<evidence type="ECO:0000313" key="2">
    <source>
        <dbReference type="EMBL" id="MCY0092664.1"/>
    </source>
</evidence>
<gene>
    <name evidence="2" type="ORF">OEG82_01190</name>
</gene>
<protein>
    <submittedName>
        <fullName evidence="2">Uncharacterized protein</fullName>
    </submittedName>
</protein>
<accession>A0ABT3Y9V8</accession>
<comment type="caution">
    <text evidence="2">The sequence shown here is derived from an EMBL/GenBank/DDBJ whole genome shotgun (WGS) entry which is preliminary data.</text>
</comment>
<organism evidence="2 3">
    <name type="scientific">Hoeflea ulvae</name>
    <dbReference type="NCBI Taxonomy" id="2983764"/>
    <lineage>
        <taxon>Bacteria</taxon>
        <taxon>Pseudomonadati</taxon>
        <taxon>Pseudomonadota</taxon>
        <taxon>Alphaproteobacteria</taxon>
        <taxon>Hyphomicrobiales</taxon>
        <taxon>Rhizobiaceae</taxon>
        <taxon>Hoeflea</taxon>
    </lineage>
</organism>
<feature type="coiled-coil region" evidence="1">
    <location>
        <begin position="34"/>
        <end position="61"/>
    </location>
</feature>
<keyword evidence="1" id="KW-0175">Coiled coil</keyword>
<dbReference type="RefSeq" id="WP_267610635.1">
    <property type="nucleotide sequence ID" value="NZ_JAOVZQ010000001.1"/>
</dbReference>
<dbReference type="Proteomes" id="UP001081283">
    <property type="component" value="Unassembled WGS sequence"/>
</dbReference>
<evidence type="ECO:0000256" key="1">
    <source>
        <dbReference type="SAM" id="Coils"/>
    </source>
</evidence>